<protein>
    <submittedName>
        <fullName evidence="2">Uncharacterized protein</fullName>
    </submittedName>
</protein>
<dbReference type="OrthoDB" id="9778037at2"/>
<gene>
    <name evidence="2" type="ORF">SAMN04487860_102266</name>
</gene>
<evidence type="ECO:0000256" key="1">
    <source>
        <dbReference type="SAM" id="Phobius"/>
    </source>
</evidence>
<name>A0A1M7HCN1_RUMFL</name>
<accession>A0A1M7HCN1</accession>
<dbReference type="AlphaFoldDB" id="A0A1M7HCN1"/>
<proteinExistence type="predicted"/>
<dbReference type="RefSeq" id="WP_072948788.1">
    <property type="nucleotide sequence ID" value="NZ_FRCT01000002.1"/>
</dbReference>
<dbReference type="EMBL" id="FRCT01000002">
    <property type="protein sequence ID" value="SHM26198.1"/>
    <property type="molecule type" value="Genomic_DNA"/>
</dbReference>
<dbReference type="PANTHER" id="PTHR34351:SF2">
    <property type="entry name" value="DUF58 DOMAIN-CONTAINING PROTEIN"/>
    <property type="match status" value="1"/>
</dbReference>
<reference evidence="2 3" key="1">
    <citation type="submission" date="2016-11" db="EMBL/GenBank/DDBJ databases">
        <authorList>
            <person name="Jaros S."/>
            <person name="Januszkiewicz K."/>
            <person name="Wedrychowicz H."/>
        </authorList>
    </citation>
    <scope>NUCLEOTIDE SEQUENCE [LARGE SCALE GENOMIC DNA]</scope>
    <source>
        <strain evidence="2 3">Y1</strain>
    </source>
</reference>
<feature type="transmembrane region" description="Helical" evidence="1">
    <location>
        <begin position="7"/>
        <end position="24"/>
    </location>
</feature>
<keyword evidence="1" id="KW-0472">Membrane</keyword>
<sequence length="397" mass="45150">MLLTKILFIVLILVCAAFYILYIWDFALVLLIVMVTLPILMFVTTWITKRMISVEFAVKDKNTSKNKDFAVQLVVNNRSIFPIGKAEAHIIYYNVFSNQTSAFDLYLPIQPRNSQRITFQLKSKFCGIIKIKTSYLNIYDPLRIFKFKTGKNISTEVVVMPEGHEVGGIVHYSDRVNEESDIFSEHSSGDDPSEVFDLREYNPGDKLNRIHWKLSSKKDEFIVKEYSLPIDVPCSLFLDLKCYKDNDLTLPVFDTLIETFLSISQFLLDNERGHSVTFYNSAQNCFAEHDIHDSAELSAVIRNIITSINDNMFSNSPEQYFLEKNSLSFASFTYISSFADQSILDDIDENVDADFKNAVIVVDSPEEIASLSSGYSSLNIIPVIVGKISASIKDIDI</sequence>
<dbReference type="Proteomes" id="UP000184394">
    <property type="component" value="Unassembled WGS sequence"/>
</dbReference>
<keyword evidence="1" id="KW-0812">Transmembrane</keyword>
<evidence type="ECO:0000313" key="2">
    <source>
        <dbReference type="EMBL" id="SHM26198.1"/>
    </source>
</evidence>
<dbReference type="PANTHER" id="PTHR34351">
    <property type="entry name" value="SLR1927 PROTEIN-RELATED"/>
    <property type="match status" value="1"/>
</dbReference>
<organism evidence="2 3">
    <name type="scientific">Ruminococcus flavefaciens</name>
    <dbReference type="NCBI Taxonomy" id="1265"/>
    <lineage>
        <taxon>Bacteria</taxon>
        <taxon>Bacillati</taxon>
        <taxon>Bacillota</taxon>
        <taxon>Clostridia</taxon>
        <taxon>Eubacteriales</taxon>
        <taxon>Oscillospiraceae</taxon>
        <taxon>Ruminococcus</taxon>
    </lineage>
</organism>
<keyword evidence="1" id="KW-1133">Transmembrane helix</keyword>
<evidence type="ECO:0000313" key="3">
    <source>
        <dbReference type="Proteomes" id="UP000184394"/>
    </source>
</evidence>
<feature type="transmembrane region" description="Helical" evidence="1">
    <location>
        <begin position="30"/>
        <end position="48"/>
    </location>
</feature>